<keyword evidence="3" id="KW-1185">Reference proteome</keyword>
<proteinExistence type="predicted"/>
<comment type="caution">
    <text evidence="2">The sequence shown here is derived from an EMBL/GenBank/DDBJ whole genome shotgun (WGS) entry which is preliminary data.</text>
</comment>
<dbReference type="Proteomes" id="UP001597368">
    <property type="component" value="Unassembled WGS sequence"/>
</dbReference>
<dbReference type="EMBL" id="JBHUFV010000059">
    <property type="protein sequence ID" value="MFD1937343.1"/>
    <property type="molecule type" value="Genomic_DNA"/>
</dbReference>
<organism evidence="2 3">
    <name type="scientific">Nonomuraea mangrovi</name>
    <dbReference type="NCBI Taxonomy" id="2316207"/>
    <lineage>
        <taxon>Bacteria</taxon>
        <taxon>Bacillati</taxon>
        <taxon>Actinomycetota</taxon>
        <taxon>Actinomycetes</taxon>
        <taxon>Streptosporangiales</taxon>
        <taxon>Streptosporangiaceae</taxon>
        <taxon>Nonomuraea</taxon>
    </lineage>
</organism>
<sequence length="432" mass="46398">MRHYHGRTGLQAVGLANAPTASSEAGAKPKVVVSGLADPYELLMGPDGYLWLTEKSGLKVKRVKPDTGAASVVLDLTGTAVHSPHGKDGVLGMALHPDFGKGRRSDYVYLAYSYEGNGGNATKISRYTWADGRLNEPKDVIVGLPSGDDHQAARLRYGPDGKLYYSVGDQGANYEKHYCVPNQAQSLPTKEQVDAKDFGLYKGKILRIEVRSHVFAYGLRNPNGLAFKGRDLYVAELGPATDDELDEIDAGKNYGWPDVAGNKDDRNYAYVNWSKAEGGCAKLTFTADPAQVPVQVPQTKESAFDQNFEKPLTTYGTTVDTGYALGTTSTCPDPGSAYICWPTIAPASVEVAGDDLLVTSMKDGSVYRMDDDGEHREKLFDTINRYRDTALSADGKTLYIATDSSGITRGANGAPTTALANPGAILAVPYTS</sequence>
<dbReference type="Pfam" id="PF07995">
    <property type="entry name" value="GSDH"/>
    <property type="match status" value="1"/>
</dbReference>
<dbReference type="Gene3D" id="2.120.10.30">
    <property type="entry name" value="TolB, C-terminal domain"/>
    <property type="match status" value="1"/>
</dbReference>
<reference evidence="3" key="1">
    <citation type="journal article" date="2019" name="Int. J. Syst. Evol. Microbiol.">
        <title>The Global Catalogue of Microorganisms (GCM) 10K type strain sequencing project: providing services to taxonomists for standard genome sequencing and annotation.</title>
        <authorList>
            <consortium name="The Broad Institute Genomics Platform"/>
            <consortium name="The Broad Institute Genome Sequencing Center for Infectious Disease"/>
            <person name="Wu L."/>
            <person name="Ma J."/>
        </authorList>
    </citation>
    <scope>NUCLEOTIDE SEQUENCE [LARGE SCALE GENOMIC DNA]</scope>
    <source>
        <strain evidence="3">ICMP 6774ER</strain>
    </source>
</reference>
<dbReference type="RefSeq" id="WP_379578437.1">
    <property type="nucleotide sequence ID" value="NZ_JBHUFV010000059.1"/>
</dbReference>
<dbReference type="InterPro" id="IPR011041">
    <property type="entry name" value="Quinoprot_gluc/sorb_DH_b-prop"/>
</dbReference>
<dbReference type="PANTHER" id="PTHR19328">
    <property type="entry name" value="HEDGEHOG-INTERACTING PROTEIN"/>
    <property type="match status" value="1"/>
</dbReference>
<dbReference type="InterPro" id="IPR012938">
    <property type="entry name" value="Glc/Sorbosone_DH"/>
</dbReference>
<evidence type="ECO:0000259" key="1">
    <source>
        <dbReference type="Pfam" id="PF07995"/>
    </source>
</evidence>
<protein>
    <submittedName>
        <fullName evidence="2">PQQ-dependent sugar dehydrogenase</fullName>
    </submittedName>
</protein>
<dbReference type="SUPFAM" id="SSF50952">
    <property type="entry name" value="Soluble quinoprotein glucose dehydrogenase"/>
    <property type="match status" value="1"/>
</dbReference>
<feature type="domain" description="Glucose/Sorbosone dehydrogenase" evidence="1">
    <location>
        <begin position="37"/>
        <end position="267"/>
    </location>
</feature>
<evidence type="ECO:0000313" key="2">
    <source>
        <dbReference type="EMBL" id="MFD1937343.1"/>
    </source>
</evidence>
<gene>
    <name evidence="2" type="ORF">ACFSKW_38330</name>
</gene>
<evidence type="ECO:0000313" key="3">
    <source>
        <dbReference type="Proteomes" id="UP001597368"/>
    </source>
</evidence>
<dbReference type="InterPro" id="IPR011042">
    <property type="entry name" value="6-blade_b-propeller_TolB-like"/>
</dbReference>
<name>A0ABW4T5S2_9ACTN</name>
<dbReference type="PANTHER" id="PTHR19328:SF13">
    <property type="entry name" value="HIPL1 PROTEIN"/>
    <property type="match status" value="1"/>
</dbReference>
<accession>A0ABW4T5S2</accession>